<dbReference type="Pfam" id="PF13365">
    <property type="entry name" value="Trypsin_2"/>
    <property type="match status" value="1"/>
</dbReference>
<dbReference type="Proteomes" id="UP001207528">
    <property type="component" value="Unassembled WGS sequence"/>
</dbReference>
<organism evidence="1 2">
    <name type="scientific">Mycolicibacterium novocastrense</name>
    <name type="common">Mycobacterium novocastrense</name>
    <dbReference type="NCBI Taxonomy" id="59813"/>
    <lineage>
        <taxon>Bacteria</taxon>
        <taxon>Bacillati</taxon>
        <taxon>Actinomycetota</taxon>
        <taxon>Actinomycetes</taxon>
        <taxon>Mycobacteriales</taxon>
        <taxon>Mycobacteriaceae</taxon>
        <taxon>Mycolicibacterium</taxon>
    </lineage>
</organism>
<dbReference type="InterPro" id="IPR043504">
    <property type="entry name" value="Peptidase_S1_PA_chymotrypsin"/>
</dbReference>
<evidence type="ECO:0000313" key="1">
    <source>
        <dbReference type="EMBL" id="MCV7022323.1"/>
    </source>
</evidence>
<name>A0AAW5SEY5_MYCNV</name>
<dbReference type="GO" id="GO:0006508">
    <property type="term" value="P:proteolysis"/>
    <property type="evidence" value="ECO:0007669"/>
    <property type="project" value="UniProtKB-KW"/>
</dbReference>
<evidence type="ECO:0000313" key="2">
    <source>
        <dbReference type="Proteomes" id="UP001207528"/>
    </source>
</evidence>
<dbReference type="AlphaFoldDB" id="A0AAW5SEY5"/>
<proteinExistence type="predicted"/>
<dbReference type="PROSITE" id="PS51257">
    <property type="entry name" value="PROKAR_LIPOPROTEIN"/>
    <property type="match status" value="1"/>
</dbReference>
<dbReference type="PANTHER" id="PTHR43019">
    <property type="entry name" value="SERINE ENDOPROTEASE DEGS"/>
    <property type="match status" value="1"/>
</dbReference>
<dbReference type="InterPro" id="IPR001940">
    <property type="entry name" value="Peptidase_S1C"/>
</dbReference>
<gene>
    <name evidence="1" type="ORF">H7I77_03020</name>
</gene>
<comment type="caution">
    <text evidence="1">The sequence shown here is derived from an EMBL/GenBank/DDBJ whole genome shotgun (WGS) entry which is preliminary data.</text>
</comment>
<dbReference type="InterPro" id="IPR047680">
    <property type="entry name" value="MarP-like"/>
</dbReference>
<keyword evidence="1" id="KW-0378">Hydrolase</keyword>
<accession>A0AAW5SEY5</accession>
<dbReference type="GO" id="GO:0004252">
    <property type="term" value="F:serine-type endopeptidase activity"/>
    <property type="evidence" value="ECO:0007669"/>
    <property type="project" value="InterPro"/>
</dbReference>
<sequence length="252" mass="25999">MRSRLLAVCLVGIGVTGCAINGSFDLIRPEPTPIAITTVAAPDATLADSAVVAEAARSVVKIHTEALQCARTVDGSGVVVAPNRVMSAAHTVAGADIVNVWAGDREIRATVVVFDPAMDVAVLDVPDLQAPTLSMDQHTAVTGTDALVLGYPGGGPFVATPARIRRVMELLVPDIYRTTTVNREVYVIRGPIRHGGSGGPLIDLNGHVLGISFGAAIDDPETGFVLTAKQVSATVTDGVRAHRPVATGACTP</sequence>
<dbReference type="EMBL" id="JACKTI010000017">
    <property type="protein sequence ID" value="MCV7022323.1"/>
    <property type="molecule type" value="Genomic_DNA"/>
</dbReference>
<protein>
    <submittedName>
        <fullName evidence="1">MarP family serine protease</fullName>
    </submittedName>
</protein>
<dbReference type="SUPFAM" id="SSF50494">
    <property type="entry name" value="Trypsin-like serine proteases"/>
    <property type="match status" value="1"/>
</dbReference>
<dbReference type="PANTHER" id="PTHR43019:SF23">
    <property type="entry name" value="PROTEASE DO-LIKE 5, CHLOROPLASTIC"/>
    <property type="match status" value="1"/>
</dbReference>
<keyword evidence="1" id="KW-0645">Protease</keyword>
<dbReference type="InterPro" id="IPR009003">
    <property type="entry name" value="Peptidase_S1_PA"/>
</dbReference>
<dbReference type="Gene3D" id="2.40.10.10">
    <property type="entry name" value="Trypsin-like serine proteases"/>
    <property type="match status" value="2"/>
</dbReference>
<dbReference type="NCBIfam" id="NF033740">
    <property type="entry name" value="MarP_fam_protase"/>
    <property type="match status" value="1"/>
</dbReference>
<dbReference type="PRINTS" id="PR00834">
    <property type="entry name" value="PROTEASES2C"/>
</dbReference>
<dbReference type="RefSeq" id="WP_084377428.1">
    <property type="nucleotide sequence ID" value="NZ_BCTA01000036.1"/>
</dbReference>
<reference evidence="1" key="1">
    <citation type="submission" date="2020-07" db="EMBL/GenBank/DDBJ databases">
        <authorList>
            <person name="Pettersson B.M.F."/>
            <person name="Behra P.R.K."/>
            <person name="Ramesh M."/>
            <person name="Das S."/>
            <person name="Dasgupta S."/>
            <person name="Kirsebom L.A."/>
        </authorList>
    </citation>
    <scope>NUCLEOTIDE SEQUENCE</scope>
    <source>
        <strain evidence="1">DSM 44203</strain>
    </source>
</reference>
<reference evidence="1" key="2">
    <citation type="journal article" date="2022" name="BMC Genomics">
        <title>Comparative genome analysis of mycobacteria focusing on tRNA and non-coding RNA.</title>
        <authorList>
            <person name="Behra P.R.K."/>
            <person name="Pettersson B.M.F."/>
            <person name="Ramesh M."/>
            <person name="Das S."/>
            <person name="Dasgupta S."/>
            <person name="Kirsebom L.A."/>
        </authorList>
    </citation>
    <scope>NUCLEOTIDE SEQUENCE</scope>
    <source>
        <strain evidence="1">DSM 44203</strain>
    </source>
</reference>